<comment type="caution">
    <text evidence="2">The sequence shown here is derived from an EMBL/GenBank/DDBJ whole genome shotgun (WGS) entry which is preliminary data.</text>
</comment>
<dbReference type="Proteomes" id="UP001519363">
    <property type="component" value="Unassembled WGS sequence"/>
</dbReference>
<dbReference type="CDD" id="cd06418">
    <property type="entry name" value="GH25_BacA-like"/>
    <property type="match status" value="1"/>
</dbReference>
<dbReference type="InterPro" id="IPR036365">
    <property type="entry name" value="PGBD-like_sf"/>
</dbReference>
<proteinExistence type="predicted"/>
<feature type="domain" description="Rv2525c-like glycoside hydrolase-like" evidence="1">
    <location>
        <begin position="311"/>
        <end position="494"/>
    </location>
</feature>
<gene>
    <name evidence="2" type="ORF">JOF53_004469</name>
</gene>
<dbReference type="RefSeq" id="WP_209707222.1">
    <property type="nucleotide sequence ID" value="NZ_JAGIOO010000001.1"/>
</dbReference>
<name>A0ABS5AGA4_9PSEU</name>
<evidence type="ECO:0000313" key="2">
    <source>
        <dbReference type="EMBL" id="MBP2475597.1"/>
    </source>
</evidence>
<dbReference type="Gene3D" id="3.20.20.80">
    <property type="entry name" value="Glycosidases"/>
    <property type="match status" value="1"/>
</dbReference>
<evidence type="ECO:0000259" key="1">
    <source>
        <dbReference type="Pfam" id="PF08924"/>
    </source>
</evidence>
<dbReference type="Pfam" id="PF08924">
    <property type="entry name" value="Rv2525c_GlyHyd-like"/>
    <property type="match status" value="1"/>
</dbReference>
<sequence length="785" mass="86542">MTDEKVLDAQRWANATYGGVAGYNPCPETGKTGWATMYSLTRGLQHELGITALSDTFGPTTLAKLAELGDIGPTFTAKPNIVKILQHALYCKGYWAGVVTGDYHSSTETAVGELKMDAGLVNHNSRVQPKIFKAILTMDAYVLLSGGNQEIRQIQGYLNNKYIHKSTFFLAPTDGHYSRDVQTALLKAIQYELGIPESQVTGSFGPATRDGLRRQTVGPGSSGIWVELFSAACVFNGQLDREFTTHKSQWDDDLANYVRAFQDFSALYVNGRVTGVGDFQTWAQLLVSTGDPDRPAGACDTRYHISVARAKALKAAGYHVVGRYLDEDPDSKLNKELQPGELEAIFAGGLRVFPISQYNARRLVDFTYSQGYAHAVRAHDRAVGYGFNAGTIIYFAVDYDATGEEIKSNVLPYFHGVQKALGERGRRYIPGVYGSRNVCTQVSNYAKTPYSFVSGMSYGFSGNLGFPMPANWSFTQIKEFKFTAGADSFDLDRNVHRPHSDPGVGPENMHSKPTSVESFLAYVDELHKIAQAYANPTGRSVNLLVLEYLRHPNYTEVYKGWWALIGNPDWEWLRHVDANESLQRVSTYLDPFHGVEIHADHLAATASGVVIKDSGRPSGPLSTRGDFAGWGGDLTSFYGDWQAESNEYASGYAFCKAKLANNNVLSTFKLRDIIEDADGYHVGTAVRNGADIRTALREQLTGNGFKKRFTDFFNRRYGGSIDNTMVAAQHMLINGDDTPLVAMRDGLVWKSGGITAVLPHLLSNEKMIPFLRGYAEAVQRLASQE</sequence>
<dbReference type="InterPro" id="IPR015020">
    <property type="entry name" value="Rv2525c-like_Glyco_Hydro-like"/>
</dbReference>
<dbReference type="EMBL" id="JAGIOO010000001">
    <property type="protein sequence ID" value="MBP2475597.1"/>
    <property type="molecule type" value="Genomic_DNA"/>
</dbReference>
<accession>A0ABS5AGA4</accession>
<keyword evidence="3" id="KW-1185">Reference proteome</keyword>
<reference evidence="2 3" key="1">
    <citation type="submission" date="2021-03" db="EMBL/GenBank/DDBJ databases">
        <title>Sequencing the genomes of 1000 actinobacteria strains.</title>
        <authorList>
            <person name="Klenk H.-P."/>
        </authorList>
    </citation>
    <scope>NUCLEOTIDE SEQUENCE [LARGE SCALE GENOMIC DNA]</scope>
    <source>
        <strain evidence="2 3">DSM 44580</strain>
    </source>
</reference>
<evidence type="ECO:0000313" key="3">
    <source>
        <dbReference type="Proteomes" id="UP001519363"/>
    </source>
</evidence>
<dbReference type="SUPFAM" id="SSF51445">
    <property type="entry name" value="(Trans)glycosidases"/>
    <property type="match status" value="1"/>
</dbReference>
<organism evidence="2 3">
    <name type="scientific">Crossiella equi</name>
    <dbReference type="NCBI Taxonomy" id="130796"/>
    <lineage>
        <taxon>Bacteria</taxon>
        <taxon>Bacillati</taxon>
        <taxon>Actinomycetota</taxon>
        <taxon>Actinomycetes</taxon>
        <taxon>Pseudonocardiales</taxon>
        <taxon>Pseudonocardiaceae</taxon>
        <taxon>Crossiella</taxon>
    </lineage>
</organism>
<dbReference type="SUPFAM" id="SSF47090">
    <property type="entry name" value="PGBD-like"/>
    <property type="match status" value="1"/>
</dbReference>
<protein>
    <submittedName>
        <fullName evidence="2">Peptidoglycan hydrolase-like protein with peptidoglycan-binding domain</fullName>
    </submittedName>
</protein>
<dbReference type="InterPro" id="IPR017853">
    <property type="entry name" value="GH"/>
</dbReference>